<evidence type="ECO:0000313" key="1">
    <source>
        <dbReference type="EnsemblMetazoa" id="XP_004933159.1"/>
    </source>
</evidence>
<dbReference type="OrthoDB" id="6926547at2759"/>
<reference evidence="2" key="1">
    <citation type="journal article" date="2008" name="Insect Biochem. Mol. Biol.">
        <title>The genome of a lepidopteran model insect, the silkworm Bombyx mori.</title>
        <authorList>
            <consortium name="International Silkworm Genome Consortium"/>
        </authorList>
    </citation>
    <scope>NUCLEOTIDE SEQUENCE [LARGE SCALE GENOMIC DNA]</scope>
    <source>
        <strain evidence="2">p50T</strain>
    </source>
</reference>
<name>A0A8R2AQM3_BOMMO</name>
<organism evidence="1 2">
    <name type="scientific">Bombyx mori</name>
    <name type="common">Silk moth</name>
    <dbReference type="NCBI Taxonomy" id="7091"/>
    <lineage>
        <taxon>Eukaryota</taxon>
        <taxon>Metazoa</taxon>
        <taxon>Ecdysozoa</taxon>
        <taxon>Arthropoda</taxon>
        <taxon>Hexapoda</taxon>
        <taxon>Insecta</taxon>
        <taxon>Pterygota</taxon>
        <taxon>Neoptera</taxon>
        <taxon>Endopterygota</taxon>
        <taxon>Lepidoptera</taxon>
        <taxon>Glossata</taxon>
        <taxon>Ditrysia</taxon>
        <taxon>Bombycoidea</taxon>
        <taxon>Bombycidae</taxon>
        <taxon>Bombycinae</taxon>
        <taxon>Bombyx</taxon>
    </lineage>
</organism>
<evidence type="ECO:0000313" key="2">
    <source>
        <dbReference type="Proteomes" id="UP000005204"/>
    </source>
</evidence>
<protein>
    <submittedName>
        <fullName evidence="1">Uncharacterized protein</fullName>
    </submittedName>
</protein>
<dbReference type="Proteomes" id="UP000005204">
    <property type="component" value="Unassembled WGS sequence"/>
</dbReference>
<keyword evidence="2" id="KW-1185">Reference proteome</keyword>
<proteinExistence type="predicted"/>
<sequence length="119" mass="13971">MSNMKEQEQNTAKLVMNAFYSVDGKNGVTAADITKYLQEKFGDVWKVSALVGKAEETLKRSAQLGFLDKRGERYISKIARGICGMRRRRCKRKRHGRRRRRRCGCSRKRRRRRRSCGCR</sequence>
<dbReference type="AlphaFoldDB" id="A0A8R2AQM3"/>
<accession>A0A8R2AQM3</accession>
<dbReference type="EnsemblMetazoa" id="XM_004933102.4">
    <property type="protein sequence ID" value="XP_004933159.1"/>
    <property type="gene ID" value="LOC101747011"/>
</dbReference>
<reference evidence="1" key="2">
    <citation type="submission" date="2022-06" db="UniProtKB">
        <authorList>
            <consortium name="EnsemblMetazoa"/>
        </authorList>
    </citation>
    <scope>IDENTIFICATION</scope>
    <source>
        <strain evidence="1">p50T (Dazao)</strain>
    </source>
</reference>